<dbReference type="PANTHER" id="PTHR24366:SF170">
    <property type="entry name" value="RE50361P"/>
    <property type="match status" value="1"/>
</dbReference>
<dbReference type="GO" id="GO:0071944">
    <property type="term" value="C:cell periphery"/>
    <property type="evidence" value="ECO:0007669"/>
    <property type="project" value="UniProtKB-ARBA"/>
</dbReference>
<reference evidence="4" key="1">
    <citation type="journal article" date="2021" name="Mol. Ecol. Resour.">
        <title>Apolygus lucorum genome provides insights into omnivorousness and mesophyll feeding.</title>
        <authorList>
            <person name="Liu Y."/>
            <person name="Liu H."/>
            <person name="Wang H."/>
            <person name="Huang T."/>
            <person name="Liu B."/>
            <person name="Yang B."/>
            <person name="Yin L."/>
            <person name="Li B."/>
            <person name="Zhang Y."/>
            <person name="Zhang S."/>
            <person name="Jiang F."/>
            <person name="Zhang X."/>
            <person name="Ren Y."/>
            <person name="Wang B."/>
            <person name="Wang S."/>
            <person name="Lu Y."/>
            <person name="Wu K."/>
            <person name="Fan W."/>
            <person name="Wang G."/>
        </authorList>
    </citation>
    <scope>NUCLEOTIDE SEQUENCE</scope>
    <source>
        <strain evidence="4">12Hb</strain>
    </source>
</reference>
<dbReference type="SMART" id="SM00082">
    <property type="entry name" value="LRRCT"/>
    <property type="match status" value="1"/>
</dbReference>
<dbReference type="InterPro" id="IPR003591">
    <property type="entry name" value="Leu-rich_rpt_typical-subtyp"/>
</dbReference>
<dbReference type="InterPro" id="IPR001611">
    <property type="entry name" value="Leu-rich_rpt"/>
</dbReference>
<dbReference type="Gene3D" id="3.80.10.10">
    <property type="entry name" value="Ribonuclease Inhibitor"/>
    <property type="match status" value="2"/>
</dbReference>
<dbReference type="InterPro" id="IPR032675">
    <property type="entry name" value="LRR_dom_sf"/>
</dbReference>
<name>A0A6A4KME6_APOLU</name>
<keyword evidence="1" id="KW-0433">Leucine-rich repeat</keyword>
<dbReference type="AlphaFoldDB" id="A0A6A4KME6"/>
<dbReference type="PANTHER" id="PTHR24366">
    <property type="entry name" value="IG(IMMUNOGLOBULIN) AND LRR(LEUCINE RICH REPEAT) DOMAINS"/>
    <property type="match status" value="1"/>
</dbReference>
<dbReference type="FunFam" id="3.80.10.10:FF:001164">
    <property type="entry name" value="GH01279p"/>
    <property type="match status" value="1"/>
</dbReference>
<dbReference type="SMART" id="SM00369">
    <property type="entry name" value="LRR_TYP"/>
    <property type="match status" value="8"/>
</dbReference>
<evidence type="ECO:0000313" key="5">
    <source>
        <dbReference type="Proteomes" id="UP000466442"/>
    </source>
</evidence>
<dbReference type="PRINTS" id="PR00019">
    <property type="entry name" value="LEURICHRPT"/>
</dbReference>
<proteinExistence type="predicted"/>
<dbReference type="EMBL" id="WIXP02000001">
    <property type="protein sequence ID" value="KAF6216205.1"/>
    <property type="molecule type" value="Genomic_DNA"/>
</dbReference>
<dbReference type="SMART" id="SM00365">
    <property type="entry name" value="LRR_SD22"/>
    <property type="match status" value="5"/>
</dbReference>
<accession>A0A6A4KME6</accession>
<keyword evidence="3" id="KW-0677">Repeat</keyword>
<keyword evidence="5" id="KW-1185">Reference proteome</keyword>
<sequence length="725" mass="80452">MEPDPLPHLQILRSFCAGWSSDGAPAEQLRIRMWVMVLVIACGAAVGVQTSWVCPDIKNVSCSCDYPHTLRCTGNQSSLDWIASSLRGLPSSRMVSLLDCSIQGLVHINQPILKGVSLHGLVISSGVLVRVAEDAFDGIKYPLEALGFPNNQLTYVPILAISRLTLLSRLDLSYNRLQSLSSHSFQSLFNVRFLDLSWNRLSNISSKAFTDMSRLKTLRLQSNNINGDVISKLQGLLNLEELDLSSNRLSGPLTPRTFPRLPKLLTLNVASNQISSIVSGALSGFDAIENLNLEHNMIDVLEDHGFKALSTVKTLNLAHNRIIAFSESSFAHLKNLTTLDLSNNFLRALSNDLIFPLTSLRELRLDGNEISIVFAEALEGAHNITLLTMTDNPLNCDCSLTGFVEWLNKTQQELKEKVNAVCAIPPSLENAYVLELSMDQFVCDQDDSVLSAGSMPVSGTLVMLQGFDYNGTHVSLLWLLDSVVPYRCGDLFIYEELGVHQVLLETQSLNCNSTSMEDPRYLTISHDVSHMEKGQKYRYCITMVELRQKMHDVPNSLALGCSGIMALEEVYTPKIAAFQAVNSALSFIEIHAEAWPHTATCAGNISVYMESKTVHRSPFHCGLSKYNISGLPTYGPYNVCISFQGIEPECVSVAAQYVLPHPYTPFATLIFSVTLSVFLLIVILVYKYFRRKTKPPKLHEQCFLPTHHDDNQTSGYMKLHATTKV</sequence>
<protein>
    <submittedName>
        <fullName evidence="4">Uncharacterized protein</fullName>
    </submittedName>
</protein>
<evidence type="ECO:0000256" key="3">
    <source>
        <dbReference type="ARBA" id="ARBA00022737"/>
    </source>
</evidence>
<dbReference type="OrthoDB" id="2151624at2759"/>
<dbReference type="Proteomes" id="UP000466442">
    <property type="component" value="Linkage Group LG1"/>
</dbReference>
<dbReference type="InterPro" id="IPR000483">
    <property type="entry name" value="Cys-rich_flank_reg_C"/>
</dbReference>
<comment type="caution">
    <text evidence="4">The sequence shown here is derived from an EMBL/GenBank/DDBJ whole genome shotgun (WGS) entry which is preliminary data.</text>
</comment>
<keyword evidence="2" id="KW-0732">Signal</keyword>
<dbReference type="SUPFAM" id="SSF52058">
    <property type="entry name" value="L domain-like"/>
    <property type="match status" value="1"/>
</dbReference>
<dbReference type="Pfam" id="PF13855">
    <property type="entry name" value="LRR_8"/>
    <property type="match status" value="2"/>
</dbReference>
<gene>
    <name evidence="4" type="ORF">GE061_000545</name>
</gene>
<organism evidence="4 5">
    <name type="scientific">Apolygus lucorum</name>
    <name type="common">Small green plant bug</name>
    <name type="synonym">Lygocoris lucorum</name>
    <dbReference type="NCBI Taxonomy" id="248454"/>
    <lineage>
        <taxon>Eukaryota</taxon>
        <taxon>Metazoa</taxon>
        <taxon>Ecdysozoa</taxon>
        <taxon>Arthropoda</taxon>
        <taxon>Hexapoda</taxon>
        <taxon>Insecta</taxon>
        <taxon>Pterygota</taxon>
        <taxon>Neoptera</taxon>
        <taxon>Paraneoptera</taxon>
        <taxon>Hemiptera</taxon>
        <taxon>Heteroptera</taxon>
        <taxon>Panheteroptera</taxon>
        <taxon>Cimicomorpha</taxon>
        <taxon>Miridae</taxon>
        <taxon>Mirini</taxon>
        <taxon>Apolygus</taxon>
    </lineage>
</organism>
<dbReference type="PROSITE" id="PS51450">
    <property type="entry name" value="LRR"/>
    <property type="match status" value="3"/>
</dbReference>
<evidence type="ECO:0000256" key="1">
    <source>
        <dbReference type="ARBA" id="ARBA00022614"/>
    </source>
</evidence>
<dbReference type="Pfam" id="PF00560">
    <property type="entry name" value="LRR_1"/>
    <property type="match status" value="1"/>
</dbReference>
<evidence type="ECO:0000313" key="4">
    <source>
        <dbReference type="EMBL" id="KAF6216205.1"/>
    </source>
</evidence>
<evidence type="ECO:0000256" key="2">
    <source>
        <dbReference type="ARBA" id="ARBA00022729"/>
    </source>
</evidence>